<evidence type="ECO:0000256" key="1">
    <source>
        <dbReference type="SAM" id="MobiDB-lite"/>
    </source>
</evidence>
<gene>
    <name evidence="2" type="ORF">DILT_LOCUS13238</name>
</gene>
<keyword evidence="3" id="KW-1185">Reference proteome</keyword>
<name>A0A3P7LNS1_DIBLA</name>
<evidence type="ECO:0000313" key="3">
    <source>
        <dbReference type="Proteomes" id="UP000281553"/>
    </source>
</evidence>
<sequence>MMRDLDQAEHTTSKKTAEREWFKRTAAEADIILDSDLESAPDR</sequence>
<dbReference type="Proteomes" id="UP000281553">
    <property type="component" value="Unassembled WGS sequence"/>
</dbReference>
<protein>
    <submittedName>
        <fullName evidence="2">Uncharacterized protein</fullName>
    </submittedName>
</protein>
<proteinExistence type="predicted"/>
<feature type="region of interest" description="Disordered" evidence="1">
    <location>
        <begin position="1"/>
        <end position="21"/>
    </location>
</feature>
<dbReference type="AlphaFoldDB" id="A0A3P7LNS1"/>
<organism evidence="2 3">
    <name type="scientific">Dibothriocephalus latus</name>
    <name type="common">Fish tapeworm</name>
    <name type="synonym">Diphyllobothrium latum</name>
    <dbReference type="NCBI Taxonomy" id="60516"/>
    <lineage>
        <taxon>Eukaryota</taxon>
        <taxon>Metazoa</taxon>
        <taxon>Spiralia</taxon>
        <taxon>Lophotrochozoa</taxon>
        <taxon>Platyhelminthes</taxon>
        <taxon>Cestoda</taxon>
        <taxon>Eucestoda</taxon>
        <taxon>Diphyllobothriidea</taxon>
        <taxon>Diphyllobothriidae</taxon>
        <taxon>Dibothriocephalus</taxon>
    </lineage>
</organism>
<reference evidence="2 3" key="1">
    <citation type="submission" date="2018-11" db="EMBL/GenBank/DDBJ databases">
        <authorList>
            <consortium name="Pathogen Informatics"/>
        </authorList>
    </citation>
    <scope>NUCLEOTIDE SEQUENCE [LARGE SCALE GENOMIC DNA]</scope>
</reference>
<evidence type="ECO:0000313" key="2">
    <source>
        <dbReference type="EMBL" id="VDN18675.1"/>
    </source>
</evidence>
<accession>A0A3P7LNS1</accession>
<dbReference type="EMBL" id="UYRU01069406">
    <property type="protein sequence ID" value="VDN18675.1"/>
    <property type="molecule type" value="Genomic_DNA"/>
</dbReference>